<gene>
    <name evidence="2" type="ORF">KEC54_24385</name>
</gene>
<dbReference type="RefSeq" id="WP_283535441.1">
    <property type="nucleotide sequence ID" value="NZ_CP073633.1"/>
</dbReference>
<reference evidence="2" key="1">
    <citation type="journal article" date="2022" name="Biotechnol. Bioprocess Eng.">
        <title>Pan-genome Analysis Reveals Comparative Genomic Features of Central Metabolic Pathways in Methylorubrum extorquens.</title>
        <authorList>
            <person name="Lee G.M."/>
            <person name="Scott-Nevros Z.K."/>
            <person name="Lee S.-M."/>
            <person name="Kim D."/>
        </authorList>
    </citation>
    <scope>NUCLEOTIDE SEQUENCE</scope>
    <source>
        <strain evidence="2">ATCC 55366</strain>
    </source>
</reference>
<dbReference type="AlphaFoldDB" id="A0AAX3WFK9"/>
<keyword evidence="1" id="KW-0812">Transmembrane</keyword>
<evidence type="ECO:0000313" key="3">
    <source>
        <dbReference type="Proteomes" id="UP001223720"/>
    </source>
</evidence>
<protein>
    <submittedName>
        <fullName evidence="2">Uncharacterized protein</fullName>
    </submittedName>
</protein>
<organism evidence="2 3">
    <name type="scientific">Methylorubrum extorquens</name>
    <name type="common">Methylobacterium dichloromethanicum</name>
    <name type="synonym">Methylobacterium extorquens</name>
    <dbReference type="NCBI Taxonomy" id="408"/>
    <lineage>
        <taxon>Bacteria</taxon>
        <taxon>Pseudomonadati</taxon>
        <taxon>Pseudomonadota</taxon>
        <taxon>Alphaproteobacteria</taxon>
        <taxon>Hyphomicrobiales</taxon>
        <taxon>Methylobacteriaceae</taxon>
        <taxon>Methylorubrum</taxon>
    </lineage>
</organism>
<sequence length="47" mass="4840">MVAVLNALPPLQALAVCGIGAPVAVLGFAFFIYDAGRLVRLAITGRL</sequence>
<evidence type="ECO:0000313" key="2">
    <source>
        <dbReference type="EMBL" id="WHQ69440.1"/>
    </source>
</evidence>
<evidence type="ECO:0000256" key="1">
    <source>
        <dbReference type="SAM" id="Phobius"/>
    </source>
</evidence>
<keyword evidence="1" id="KW-1133">Transmembrane helix</keyword>
<dbReference type="Proteomes" id="UP001223720">
    <property type="component" value="Chromosome"/>
</dbReference>
<dbReference type="EMBL" id="CP073633">
    <property type="protein sequence ID" value="WHQ69440.1"/>
    <property type="molecule type" value="Genomic_DNA"/>
</dbReference>
<keyword evidence="1" id="KW-0472">Membrane</keyword>
<accession>A0AAX3WFK9</accession>
<proteinExistence type="predicted"/>
<name>A0AAX3WFK9_METEX</name>
<feature type="transmembrane region" description="Helical" evidence="1">
    <location>
        <begin position="12"/>
        <end position="33"/>
    </location>
</feature>